<evidence type="ECO:0000256" key="2">
    <source>
        <dbReference type="ARBA" id="ARBA00023027"/>
    </source>
</evidence>
<dbReference type="InterPro" id="IPR002204">
    <property type="entry name" value="3-OH-isobutyrate_DH-rel_CS"/>
</dbReference>
<dbReference type="PIRSF" id="PIRSF000103">
    <property type="entry name" value="HIBADH"/>
    <property type="match status" value="1"/>
</dbReference>
<evidence type="ECO:0000259" key="5">
    <source>
        <dbReference type="Pfam" id="PF14833"/>
    </source>
</evidence>
<protein>
    <submittedName>
        <fullName evidence="6">NAD(P)-dependent oxidoreductase</fullName>
    </submittedName>
</protein>
<dbReference type="Gene3D" id="3.40.50.720">
    <property type="entry name" value="NAD(P)-binding Rossmann-like Domain"/>
    <property type="match status" value="1"/>
</dbReference>
<dbReference type="PANTHER" id="PTHR43580">
    <property type="entry name" value="OXIDOREDUCTASE GLYR1-RELATED"/>
    <property type="match status" value="1"/>
</dbReference>
<evidence type="ECO:0000256" key="3">
    <source>
        <dbReference type="PIRSR" id="PIRSR000103-1"/>
    </source>
</evidence>
<dbReference type="InterPro" id="IPR029154">
    <property type="entry name" value="HIBADH-like_NADP-bd"/>
</dbReference>
<dbReference type="PANTHER" id="PTHR43580:SF2">
    <property type="entry name" value="CYTOKINE-LIKE NUCLEAR FACTOR N-PAC"/>
    <property type="match status" value="1"/>
</dbReference>
<dbReference type="InterPro" id="IPR013328">
    <property type="entry name" value="6PGD_dom2"/>
</dbReference>
<dbReference type="Pfam" id="PF14833">
    <property type="entry name" value="NAD_binding_11"/>
    <property type="match status" value="1"/>
</dbReference>
<evidence type="ECO:0000313" key="6">
    <source>
        <dbReference type="EMBL" id="HEH81890.1"/>
    </source>
</evidence>
<name>A0A7C2GCY7_9DEIN</name>
<dbReference type="GO" id="GO:0016491">
    <property type="term" value="F:oxidoreductase activity"/>
    <property type="evidence" value="ECO:0007669"/>
    <property type="project" value="UniProtKB-KW"/>
</dbReference>
<feature type="domain" description="6-phosphogluconate dehydrogenase NADP-binding" evidence="4">
    <location>
        <begin position="3"/>
        <end position="153"/>
    </location>
</feature>
<dbReference type="AlphaFoldDB" id="A0A7C2GCY7"/>
<dbReference type="InterPro" id="IPR008927">
    <property type="entry name" value="6-PGluconate_DH-like_C_sf"/>
</dbReference>
<dbReference type="SUPFAM" id="SSF48179">
    <property type="entry name" value="6-phosphogluconate dehydrogenase C-terminal domain-like"/>
    <property type="match status" value="1"/>
</dbReference>
<dbReference type="Pfam" id="PF03446">
    <property type="entry name" value="NAD_binding_2"/>
    <property type="match status" value="1"/>
</dbReference>
<dbReference type="PROSITE" id="PS00895">
    <property type="entry name" value="3_HYDROXYISOBUT_DH"/>
    <property type="match status" value="1"/>
</dbReference>
<keyword evidence="1" id="KW-0560">Oxidoreductase</keyword>
<reference evidence="6" key="1">
    <citation type="journal article" date="2020" name="mSystems">
        <title>Genome- and Community-Level Interaction Insights into Carbon Utilization and Element Cycling Functions of Hydrothermarchaeota in Hydrothermal Sediment.</title>
        <authorList>
            <person name="Zhou Z."/>
            <person name="Liu Y."/>
            <person name="Xu W."/>
            <person name="Pan J."/>
            <person name="Luo Z.H."/>
            <person name="Li M."/>
        </authorList>
    </citation>
    <scope>NUCLEOTIDE SEQUENCE [LARGE SCALE GENOMIC DNA]</scope>
    <source>
        <strain evidence="6">SpSt-246</strain>
    </source>
</reference>
<proteinExistence type="predicted"/>
<evidence type="ECO:0000256" key="1">
    <source>
        <dbReference type="ARBA" id="ARBA00023002"/>
    </source>
</evidence>
<comment type="caution">
    <text evidence="6">The sequence shown here is derived from an EMBL/GenBank/DDBJ whole genome shotgun (WGS) entry which is preliminary data.</text>
</comment>
<dbReference type="GO" id="GO:0051287">
    <property type="term" value="F:NAD binding"/>
    <property type="evidence" value="ECO:0007669"/>
    <property type="project" value="InterPro"/>
</dbReference>
<dbReference type="InterPro" id="IPR051265">
    <property type="entry name" value="HIBADH-related_NP60_sf"/>
</dbReference>
<feature type="active site" evidence="3">
    <location>
        <position position="163"/>
    </location>
</feature>
<dbReference type="GO" id="GO:0016054">
    <property type="term" value="P:organic acid catabolic process"/>
    <property type="evidence" value="ECO:0007669"/>
    <property type="project" value="UniProtKB-ARBA"/>
</dbReference>
<gene>
    <name evidence="6" type="ORF">ENP73_02555</name>
</gene>
<dbReference type="InterPro" id="IPR036291">
    <property type="entry name" value="NAD(P)-bd_dom_sf"/>
</dbReference>
<keyword evidence="2" id="KW-0520">NAD</keyword>
<evidence type="ECO:0000259" key="4">
    <source>
        <dbReference type="Pfam" id="PF03446"/>
    </source>
</evidence>
<feature type="domain" description="3-hydroxyisobutyrate dehydrogenase-like NAD-binding" evidence="5">
    <location>
        <begin position="159"/>
        <end position="276"/>
    </location>
</feature>
<organism evidence="6">
    <name type="scientific">Thermus islandicus</name>
    <dbReference type="NCBI Taxonomy" id="540988"/>
    <lineage>
        <taxon>Bacteria</taxon>
        <taxon>Thermotogati</taxon>
        <taxon>Deinococcota</taxon>
        <taxon>Deinococci</taxon>
        <taxon>Thermales</taxon>
        <taxon>Thermaceae</taxon>
        <taxon>Thermus</taxon>
    </lineage>
</organism>
<dbReference type="EMBL" id="DSKL01000112">
    <property type="protein sequence ID" value="HEH81890.1"/>
    <property type="molecule type" value="Genomic_DNA"/>
</dbReference>
<dbReference type="InterPro" id="IPR006115">
    <property type="entry name" value="6PGDH_NADP-bd"/>
</dbReference>
<dbReference type="Gene3D" id="1.10.1040.10">
    <property type="entry name" value="N-(1-d-carboxylethyl)-l-norvaline Dehydrogenase, domain 2"/>
    <property type="match status" value="1"/>
</dbReference>
<accession>A0A7C2GCY7</accession>
<dbReference type="SUPFAM" id="SSF51735">
    <property type="entry name" value="NAD(P)-binding Rossmann-fold domains"/>
    <property type="match status" value="1"/>
</dbReference>
<dbReference type="InterPro" id="IPR015815">
    <property type="entry name" value="HIBADH-related"/>
</dbReference>
<sequence>MRRIGFVGLGSMGLPMAKNLAQAGYEVLAWNRTPKEAEGLIRVESPREVARTGLVITMLADDAATEAVLPEILEGLPPGGLHIAMSTLGVPYSRALWERHRQAGKRYLAAPVFGRPEAAARGELRIVVAGAPADVEEARPLLKALGVEVYEVGEAPHLAHAVKLGGNFLIAGMLEALAEAYVLVEKNGVRREAFYEVVRGFFRSPVYEAYGRILLERRFSPPGFKLRLGLKDVRLIHQAADTTQTPLPLGHLLLDRFLEGVARGMGEEDWTALLSVVEGSAGIGGRR</sequence>
<dbReference type="GO" id="GO:0050661">
    <property type="term" value="F:NADP binding"/>
    <property type="evidence" value="ECO:0007669"/>
    <property type="project" value="InterPro"/>
</dbReference>